<feature type="compositionally biased region" description="Low complexity" evidence="17">
    <location>
        <begin position="1042"/>
        <end position="1060"/>
    </location>
</feature>
<evidence type="ECO:0000259" key="19">
    <source>
        <dbReference type="PROSITE" id="PS50056"/>
    </source>
</evidence>
<name>Q4RSX5_TETNG</name>
<sequence length="1111" mass="122578">MALVTLQRSPTPSAASSASTATTTAGEVSWGGGRAERQRRRAEARTPSAGMGEMWPKERPAAGGYISSLTPPHASEGAHEDVGVLGLDRWGLLGAPGVAGVVRQSCEDLGSEDERRANQSRGGAGVRKRREFSLGDIRVPVPRSRMHLVVEPIEEAVMKMLPVFMDKAGLTQPEINHILSESFFMVKGAALFLQQGSSHPGQKAHPNHKHAGDLPQHLQVMINILRSEDRIKLAVRLESAWSDRVRYMVVVYTSGRQDTEENILLGIDFTNKDCKSCSIGMVLPLWSDTKIHLDGDGGFSVNTAGRTHVFKPVSVQVMWSALQVLHKVCELSRRYNYFPGGMALTWIGYYESCIASDQSCINEWNAMKDLETTRPDSPSMFVDKPSERERTECLIKAKLRSIMTCQDLENVTCKQIRTELEQHMNCNLKEYKEFIDNEMLLILGQMDKATLIFEHVYLGSEWNASNLEELQETGVRYILNVTREIDNFFPGTFNYHNIRVYDEDATDLLSHWNDTYNFIVKAKKNDSKCLVHCKMGVSRSASTVIAYAMKEYGWTLDKAYDFVKQKRSITRPNAGFMRQLAEYEGILDASKQRHNKLWHPDADCEMAEGPPELAHSGEGEEGRPPAREPSASSCCEEGMSERGAACPSPCRTVSLDIDPAYNNYYFRRLSDSALDSEPSTPVRGPPLLGMEKVFIEIEDVERDALLDDETFDGREGLPLSHFGPSAAGTAAQTSSRGPEPLEELRLRLEFSTVEEEDEEEVQKEEAEMEVLMQPDDGGGGGDDAQDVDTEGNGMDLATLNENSNNNKRLNIPQERHVEPPAVTPPADVSTPAATFEQKASPPLLSELRLNPSASDVPSASLPLSRTSTLTPACGSVCDRADTHATPTPTAPLCREKEPRDPPDKLQLQDSDASLEIQPIQRRESSPAGLCELKGVGQEKPPAACCVGHPQEPLLQLQRSGLVRRRTERLERLSGVSQERLHSPLHTCQRSKRSSSHSEGEEGPGLAGDFPKSSTPCQVRLEPPMTNEALLGLMGSGFLTPNSSPHGSTLTRSSSSNSLHSVRGKPGLVRQRAQEIETRIRLAGLTVPTRLKRSNSLAKLDNLNFSSEDLCS</sequence>
<evidence type="ECO:0000313" key="21">
    <source>
        <dbReference type="EMBL" id="CAG08507.1"/>
    </source>
</evidence>
<feature type="region of interest" description="Disordered" evidence="17">
    <location>
        <begin position="601"/>
        <end position="649"/>
    </location>
</feature>
<feature type="region of interest" description="Disordered" evidence="17">
    <location>
        <begin position="972"/>
        <end position="1018"/>
    </location>
</feature>
<feature type="region of interest" description="Disordered" evidence="17">
    <location>
        <begin position="1"/>
        <end position="78"/>
    </location>
</feature>
<dbReference type="GO" id="GO:0005856">
    <property type="term" value="C:cytoskeleton"/>
    <property type="evidence" value="ECO:0007669"/>
    <property type="project" value="UniProtKB-SubCell"/>
</dbReference>
<comment type="catalytic activity">
    <reaction evidence="13">
        <text>O-phospho-L-threonyl-[protein] + H2O = L-threonyl-[protein] + phosphate</text>
        <dbReference type="Rhea" id="RHEA:47004"/>
        <dbReference type="Rhea" id="RHEA-COMP:11060"/>
        <dbReference type="Rhea" id="RHEA-COMP:11605"/>
        <dbReference type="ChEBI" id="CHEBI:15377"/>
        <dbReference type="ChEBI" id="CHEBI:30013"/>
        <dbReference type="ChEBI" id="CHEBI:43474"/>
        <dbReference type="ChEBI" id="CHEBI:61977"/>
        <dbReference type="EC" id="3.1.3.16"/>
    </reaction>
</comment>
<dbReference type="InterPro" id="IPR043588">
    <property type="entry name" value="SSH-N"/>
</dbReference>
<dbReference type="InterPro" id="IPR000387">
    <property type="entry name" value="Tyr_Pase_dom"/>
</dbReference>
<organism evidence="21">
    <name type="scientific">Tetraodon nigroviridis</name>
    <name type="common">Spotted green pufferfish</name>
    <name type="synonym">Chelonodon nigroviridis</name>
    <dbReference type="NCBI Taxonomy" id="99883"/>
    <lineage>
        <taxon>Eukaryota</taxon>
        <taxon>Metazoa</taxon>
        <taxon>Chordata</taxon>
        <taxon>Craniata</taxon>
        <taxon>Vertebrata</taxon>
        <taxon>Euteleostomi</taxon>
        <taxon>Actinopterygii</taxon>
        <taxon>Neopterygii</taxon>
        <taxon>Teleostei</taxon>
        <taxon>Neoteleostei</taxon>
        <taxon>Acanthomorphata</taxon>
        <taxon>Eupercaria</taxon>
        <taxon>Tetraodontiformes</taxon>
        <taxon>Tetradontoidea</taxon>
        <taxon>Tetraodontidae</taxon>
        <taxon>Tetraodon</taxon>
    </lineage>
</organism>
<comment type="caution">
    <text evidence="21">The sequence shown here is derived from an EMBL/GenBank/DDBJ whole genome shotgun (WGS) entry which is preliminary data.</text>
</comment>
<evidence type="ECO:0000259" key="20">
    <source>
        <dbReference type="PROSITE" id="PS51998"/>
    </source>
</evidence>
<evidence type="ECO:0000256" key="13">
    <source>
        <dbReference type="ARBA" id="ARBA00048336"/>
    </source>
</evidence>
<feature type="region of interest" description="Disordered" evidence="17">
    <location>
        <begin position="715"/>
        <end position="741"/>
    </location>
</feature>
<dbReference type="CDD" id="cd11652">
    <property type="entry name" value="SSH-N"/>
    <property type="match status" value="1"/>
</dbReference>
<feature type="compositionally biased region" description="Polar residues" evidence="17">
    <location>
        <begin position="851"/>
        <end position="870"/>
    </location>
</feature>
<evidence type="ECO:0000256" key="6">
    <source>
        <dbReference type="ARBA" id="ARBA00022490"/>
    </source>
</evidence>
<dbReference type="SUPFAM" id="SSF109715">
    <property type="entry name" value="DEK C-terminal domain"/>
    <property type="match status" value="1"/>
</dbReference>
<evidence type="ECO:0000256" key="1">
    <source>
        <dbReference type="ARBA" id="ARBA00004214"/>
    </source>
</evidence>
<dbReference type="EC" id="3.1.3.16" evidence="5"/>
<comment type="similarity">
    <text evidence="4">Belongs to the protein-tyrosine phosphatase family.</text>
</comment>
<evidence type="ECO:0000256" key="7">
    <source>
        <dbReference type="ARBA" id="ARBA00022553"/>
    </source>
</evidence>
<gene>
    <name evidence="21" type="ORF">GSTENG00029508001</name>
</gene>
<comment type="function">
    <text evidence="14">Protein phosphatase which regulates actin filament dynamics. Dephosphorylates and activates the actin binding/depolymerizing factor cofilin, which subsequently binds to actin filaments and stimulates their disassembly. Inhibitory phosphorylation of cofilin is mediated by LIMK1, which may also be dephosphorylated and inactivated by this protein.</text>
</comment>
<dbReference type="OrthoDB" id="5779068at2759"/>
<dbReference type="GO" id="GO:0030496">
    <property type="term" value="C:midbody"/>
    <property type="evidence" value="ECO:0007669"/>
    <property type="project" value="UniProtKB-SubCell"/>
</dbReference>
<dbReference type="InterPro" id="IPR043587">
    <property type="entry name" value="Phosphatase_SSH-like"/>
</dbReference>
<dbReference type="Pfam" id="PF08766">
    <property type="entry name" value="DEK_C"/>
    <property type="match status" value="1"/>
</dbReference>
<dbReference type="PROSITE" id="PS00383">
    <property type="entry name" value="TYR_PHOSPHATASE_1"/>
    <property type="match status" value="1"/>
</dbReference>
<protein>
    <recommendedName>
        <fullName evidence="15">Protein phosphatase Slingshot homolog 1</fullName>
        <ecNumber evidence="5">3.1.3.16</ecNumber>
    </recommendedName>
    <alternativeName>
        <fullName evidence="16">SSH-like protein 1</fullName>
    </alternativeName>
</protein>
<feature type="domain" description="Tyrosine specific protein phosphatases" evidence="19">
    <location>
        <begin position="510"/>
        <end position="567"/>
    </location>
</feature>
<dbReference type="AlphaFoldDB" id="Q4RSX5"/>
<feature type="region of interest" description="Disordered" evidence="17">
    <location>
        <begin position="772"/>
        <end position="925"/>
    </location>
</feature>
<dbReference type="Gene3D" id="1.10.10.60">
    <property type="entry name" value="Homeodomain-like"/>
    <property type="match status" value="1"/>
</dbReference>
<dbReference type="KEGG" id="tng:GSTEN00029508G001"/>
<keyword evidence="7" id="KW-0597">Phosphoprotein</keyword>
<dbReference type="PROSITE" id="PS51998">
    <property type="entry name" value="DEK_C"/>
    <property type="match status" value="1"/>
</dbReference>
<dbReference type="Pfam" id="PF00782">
    <property type="entry name" value="DSPc"/>
    <property type="match status" value="1"/>
</dbReference>
<accession>Q4RSX5</accession>
<dbReference type="InterPro" id="IPR000340">
    <property type="entry name" value="Dual-sp_phosphatase_cat-dom"/>
</dbReference>
<evidence type="ECO:0000256" key="4">
    <source>
        <dbReference type="ARBA" id="ARBA00009580"/>
    </source>
</evidence>
<dbReference type="GO" id="GO:0030837">
    <property type="term" value="P:negative regulation of actin filament polymerization"/>
    <property type="evidence" value="ECO:0007669"/>
    <property type="project" value="InterPro"/>
</dbReference>
<feature type="non-terminal residue" evidence="21">
    <location>
        <position position="1"/>
    </location>
</feature>
<evidence type="ECO:0000256" key="14">
    <source>
        <dbReference type="ARBA" id="ARBA00056712"/>
    </source>
</evidence>
<comment type="subcellular location">
    <subcellularLocation>
        <location evidence="3">Cleavage furrow</location>
    </subcellularLocation>
    <subcellularLocation>
        <location evidence="2">Cytoplasm</location>
        <location evidence="2">Cytoskeleton</location>
    </subcellularLocation>
    <subcellularLocation>
        <location evidence="1">Midbody</location>
    </subcellularLocation>
</comment>
<dbReference type="GO" id="GO:0004722">
    <property type="term" value="F:protein serine/threonine phosphatase activity"/>
    <property type="evidence" value="ECO:0007669"/>
    <property type="project" value="UniProtKB-EC"/>
</dbReference>
<reference evidence="21" key="1">
    <citation type="journal article" date="2004" name="Nature">
        <title>Genome duplication in the teleost fish Tetraodon nigroviridis reveals the early vertebrate proto-karyotype.</title>
        <authorList>
            <person name="Jaillon O."/>
            <person name="Aury J.-M."/>
            <person name="Brunet F."/>
            <person name="Petit J.-L."/>
            <person name="Stange-Thomann N."/>
            <person name="Mauceli E."/>
            <person name="Bouneau L."/>
            <person name="Fischer C."/>
            <person name="Ozouf-Costaz C."/>
            <person name="Bernot A."/>
            <person name="Nicaud S."/>
            <person name="Jaffe D."/>
            <person name="Fisher S."/>
            <person name="Lutfalla G."/>
            <person name="Dossat C."/>
            <person name="Segurens B."/>
            <person name="Dasilva C."/>
            <person name="Salanoubat M."/>
            <person name="Levy M."/>
            <person name="Boudet N."/>
            <person name="Castellano S."/>
            <person name="Anthouard V."/>
            <person name="Jubin C."/>
            <person name="Castelli V."/>
            <person name="Katinka M."/>
            <person name="Vacherie B."/>
            <person name="Biemont C."/>
            <person name="Skalli Z."/>
            <person name="Cattolico L."/>
            <person name="Poulain J."/>
            <person name="De Berardinis V."/>
            <person name="Cruaud C."/>
            <person name="Duprat S."/>
            <person name="Brottier P."/>
            <person name="Coutanceau J.-P."/>
            <person name="Gouzy J."/>
            <person name="Parra G."/>
            <person name="Lardier G."/>
            <person name="Chapple C."/>
            <person name="McKernan K.J."/>
            <person name="McEwan P."/>
            <person name="Bosak S."/>
            <person name="Kellis M."/>
            <person name="Volff J.-N."/>
            <person name="Guigo R."/>
            <person name="Zody M.C."/>
            <person name="Mesirov J."/>
            <person name="Lindblad-Toh K."/>
            <person name="Birren B."/>
            <person name="Nusbaum C."/>
            <person name="Kahn D."/>
            <person name="Robinson-Rechavi M."/>
            <person name="Laudet V."/>
            <person name="Schachter V."/>
            <person name="Quetier F."/>
            <person name="Saurin W."/>
            <person name="Scarpelli C."/>
            <person name="Wincker P."/>
            <person name="Lander E.S."/>
            <person name="Weissenbach J."/>
            <person name="Roest Crollius H."/>
        </authorList>
    </citation>
    <scope>NUCLEOTIDE SEQUENCE [LARGE SCALE GENOMIC DNA]</scope>
</reference>
<feature type="domain" description="DEK-C" evidence="20">
    <location>
        <begin position="389"/>
        <end position="444"/>
    </location>
</feature>
<evidence type="ECO:0000256" key="15">
    <source>
        <dbReference type="ARBA" id="ARBA00067363"/>
    </source>
</evidence>
<feature type="compositionally biased region" description="Basic and acidic residues" evidence="17">
    <location>
        <begin position="893"/>
        <end position="903"/>
    </location>
</feature>
<dbReference type="InterPro" id="IPR014876">
    <property type="entry name" value="DEK_C"/>
</dbReference>
<evidence type="ECO:0000256" key="9">
    <source>
        <dbReference type="ARBA" id="ARBA00022912"/>
    </source>
</evidence>
<dbReference type="PROSITE" id="PS50056">
    <property type="entry name" value="TYR_PHOSPHATASE_2"/>
    <property type="match status" value="1"/>
</dbReference>
<dbReference type="SMART" id="SM00195">
    <property type="entry name" value="DSPc"/>
    <property type="match status" value="1"/>
</dbReference>
<dbReference type="SUPFAM" id="SSF52799">
    <property type="entry name" value="(Phosphotyrosine protein) phosphatases II"/>
    <property type="match status" value="1"/>
</dbReference>
<reference evidence="21" key="2">
    <citation type="submission" date="2004-02" db="EMBL/GenBank/DDBJ databases">
        <authorList>
            <consortium name="Genoscope"/>
            <consortium name="Whitehead Institute Centre for Genome Research"/>
        </authorList>
    </citation>
    <scope>NUCLEOTIDE SEQUENCE</scope>
</reference>
<dbReference type="FunFam" id="3.90.190.10:FF:000004">
    <property type="entry name" value="Protein phosphatase Slingshot homolog 2"/>
    <property type="match status" value="1"/>
</dbReference>
<evidence type="ECO:0000256" key="10">
    <source>
        <dbReference type="ARBA" id="ARBA00022990"/>
    </source>
</evidence>
<dbReference type="Pfam" id="PF23040">
    <property type="entry name" value="PH_SSH1-like_1st"/>
    <property type="match status" value="1"/>
</dbReference>
<keyword evidence="9" id="KW-0904">Protein phosphatase</keyword>
<evidence type="ECO:0000256" key="16">
    <source>
        <dbReference type="ARBA" id="ARBA00076772"/>
    </source>
</evidence>
<feature type="region of interest" description="Disordered" evidence="17">
    <location>
        <begin position="1037"/>
        <end position="1065"/>
    </location>
</feature>
<dbReference type="Gene3D" id="3.90.190.10">
    <property type="entry name" value="Protein tyrosine phosphatase superfamily"/>
    <property type="match status" value="1"/>
</dbReference>
<dbReference type="PANTHER" id="PTHR45864">
    <property type="entry name" value="SLINGSHOT PROTEIN PHOSPHATASE HOMOLOG"/>
    <property type="match status" value="1"/>
</dbReference>
<dbReference type="InterPro" id="IPR020422">
    <property type="entry name" value="TYR_PHOSPHATASE_DUAL_dom"/>
</dbReference>
<dbReference type="GO" id="GO:0003779">
    <property type="term" value="F:actin binding"/>
    <property type="evidence" value="ECO:0007669"/>
    <property type="project" value="UniProtKB-KW"/>
</dbReference>
<evidence type="ECO:0000256" key="17">
    <source>
        <dbReference type="SAM" id="MobiDB-lite"/>
    </source>
</evidence>
<dbReference type="EMBL" id="CAAE01014999">
    <property type="protein sequence ID" value="CAG08507.1"/>
    <property type="molecule type" value="Genomic_DNA"/>
</dbReference>
<proteinExistence type="inferred from homology"/>
<evidence type="ECO:0000256" key="12">
    <source>
        <dbReference type="ARBA" id="ARBA00023212"/>
    </source>
</evidence>
<evidence type="ECO:0000256" key="8">
    <source>
        <dbReference type="ARBA" id="ARBA00022801"/>
    </source>
</evidence>
<evidence type="ECO:0000256" key="2">
    <source>
        <dbReference type="ARBA" id="ARBA00004245"/>
    </source>
</evidence>
<feature type="compositionally biased region" description="Low complexity" evidence="17">
    <location>
        <begin position="9"/>
        <end position="25"/>
    </location>
</feature>
<dbReference type="InterPro" id="IPR029021">
    <property type="entry name" value="Prot-tyrosine_phosphatase-like"/>
</dbReference>
<feature type="compositionally biased region" description="Basic and acidic residues" evidence="17">
    <location>
        <begin position="615"/>
        <end position="626"/>
    </location>
</feature>
<feature type="region of interest" description="Disordered" evidence="17">
    <location>
        <begin position="107"/>
        <end position="128"/>
    </location>
</feature>
<evidence type="ECO:0000256" key="11">
    <source>
        <dbReference type="ARBA" id="ARBA00023203"/>
    </source>
</evidence>
<evidence type="ECO:0000259" key="18">
    <source>
        <dbReference type="PROSITE" id="PS50054"/>
    </source>
</evidence>
<dbReference type="FunFam" id="1.10.10.60:FF:000423">
    <property type="entry name" value="Slingshot protein phosphatase 1a"/>
    <property type="match status" value="1"/>
</dbReference>
<keyword evidence="12" id="KW-0206">Cytoskeleton</keyword>
<evidence type="ECO:0000256" key="5">
    <source>
        <dbReference type="ARBA" id="ARBA00013081"/>
    </source>
</evidence>
<dbReference type="PANTHER" id="PTHR45864:SF5">
    <property type="entry name" value="PROTEIN PHOSPHATASE SLINGSHOT HOMOLOG 1"/>
    <property type="match status" value="1"/>
</dbReference>
<evidence type="ECO:0000256" key="3">
    <source>
        <dbReference type="ARBA" id="ARBA00004626"/>
    </source>
</evidence>
<keyword evidence="8" id="KW-0378">Hydrolase</keyword>
<keyword evidence="6" id="KW-0963">Cytoplasm</keyword>
<dbReference type="GO" id="GO:0032154">
    <property type="term" value="C:cleavage furrow"/>
    <property type="evidence" value="ECO:0007669"/>
    <property type="project" value="UniProtKB-SubCell"/>
</dbReference>
<feature type="compositionally biased region" description="Low complexity" evidence="17">
    <location>
        <begin position="800"/>
        <end position="810"/>
    </location>
</feature>
<dbReference type="PROSITE" id="PS50054">
    <property type="entry name" value="TYR_PHOSPHATASE_DUAL"/>
    <property type="match status" value="1"/>
</dbReference>
<dbReference type="InterPro" id="IPR016130">
    <property type="entry name" value="Tyr_Pase_AS"/>
</dbReference>
<keyword evidence="11" id="KW-0009">Actin-binding</keyword>
<keyword evidence="10" id="KW-0007">Acetylation</keyword>
<feature type="domain" description="Tyrosine-protein phosphatase" evidence="18">
    <location>
        <begin position="448"/>
        <end position="589"/>
    </location>
</feature>